<gene>
    <name evidence="10" type="ORF">ZIOFF_027065</name>
</gene>
<dbReference type="Proteomes" id="UP000734854">
    <property type="component" value="Unassembled WGS sequence"/>
</dbReference>
<keyword evidence="11" id="KW-1185">Reference proteome</keyword>
<evidence type="ECO:0000256" key="5">
    <source>
        <dbReference type="ARBA" id="ARBA00022840"/>
    </source>
</evidence>
<evidence type="ECO:0000256" key="4">
    <source>
        <dbReference type="ARBA" id="ARBA00022598"/>
    </source>
</evidence>
<dbReference type="CDD" id="cd00866">
    <property type="entry name" value="PEBP_euk"/>
    <property type="match status" value="1"/>
</dbReference>
<evidence type="ECO:0000256" key="2">
    <source>
        <dbReference type="ARBA" id="ARBA00007091"/>
    </source>
</evidence>
<dbReference type="SUPFAM" id="SSF56801">
    <property type="entry name" value="Acetyl-CoA synthetase-like"/>
    <property type="match status" value="1"/>
</dbReference>
<dbReference type="GO" id="GO:0016207">
    <property type="term" value="F:4-coumarate-CoA ligase activity"/>
    <property type="evidence" value="ECO:0007669"/>
    <property type="project" value="UniProtKB-EC"/>
</dbReference>
<comment type="caution">
    <text evidence="10">The sequence shown here is derived from an EMBL/GenBank/DDBJ whole genome shotgun (WGS) entry which is preliminary data.</text>
</comment>
<keyword evidence="5" id="KW-0067">ATP-binding</keyword>
<dbReference type="InterPro" id="IPR025110">
    <property type="entry name" value="AMP-bd_C"/>
</dbReference>
<dbReference type="InterPro" id="IPR001858">
    <property type="entry name" value="Phosphatidylethanolamine-bd_CS"/>
</dbReference>
<evidence type="ECO:0000256" key="1">
    <source>
        <dbReference type="ARBA" id="ARBA00006432"/>
    </source>
</evidence>
<dbReference type="AlphaFoldDB" id="A0A8J5H7J8"/>
<dbReference type="InterPro" id="IPR035810">
    <property type="entry name" value="PEBP_euk"/>
</dbReference>
<evidence type="ECO:0000256" key="6">
    <source>
        <dbReference type="ARBA" id="ARBA00034252"/>
    </source>
</evidence>
<dbReference type="EMBL" id="JACMSC010000007">
    <property type="protein sequence ID" value="KAG6516596.1"/>
    <property type="molecule type" value="Genomic_DNA"/>
</dbReference>
<evidence type="ECO:0000259" key="9">
    <source>
        <dbReference type="Pfam" id="PF13193"/>
    </source>
</evidence>
<keyword evidence="4" id="KW-0436">Ligase</keyword>
<reference evidence="10 11" key="1">
    <citation type="submission" date="2020-08" db="EMBL/GenBank/DDBJ databases">
        <title>Plant Genome Project.</title>
        <authorList>
            <person name="Zhang R.-G."/>
        </authorList>
    </citation>
    <scope>NUCLEOTIDE SEQUENCE [LARGE SCALE GENOMIC DNA]</scope>
    <source>
        <tissue evidence="10">Rhizome</tissue>
    </source>
</reference>
<dbReference type="InterPro" id="IPR008914">
    <property type="entry name" value="PEBP"/>
</dbReference>
<evidence type="ECO:0000256" key="3">
    <source>
        <dbReference type="ARBA" id="ARBA00012959"/>
    </source>
</evidence>
<accession>A0A8J5H7J8</accession>
<organism evidence="10 11">
    <name type="scientific">Zingiber officinale</name>
    <name type="common">Ginger</name>
    <name type="synonym">Amomum zingiber</name>
    <dbReference type="NCBI Taxonomy" id="94328"/>
    <lineage>
        <taxon>Eukaryota</taxon>
        <taxon>Viridiplantae</taxon>
        <taxon>Streptophyta</taxon>
        <taxon>Embryophyta</taxon>
        <taxon>Tracheophyta</taxon>
        <taxon>Spermatophyta</taxon>
        <taxon>Magnoliopsida</taxon>
        <taxon>Liliopsida</taxon>
        <taxon>Zingiberales</taxon>
        <taxon>Zingiberaceae</taxon>
        <taxon>Zingiber</taxon>
    </lineage>
</organism>
<dbReference type="InterPro" id="IPR042099">
    <property type="entry name" value="ANL_N_sf"/>
</dbReference>
<dbReference type="PANTHER" id="PTHR24096:SF377">
    <property type="entry name" value="4-COUMARATE--COA LIGASE-LIKE 7"/>
    <property type="match status" value="1"/>
</dbReference>
<dbReference type="EC" id="6.2.1.12" evidence="3"/>
<dbReference type="InterPro" id="IPR036610">
    <property type="entry name" value="PEBP-like_sf"/>
</dbReference>
<feature type="region of interest" description="Disordered" evidence="7">
    <location>
        <begin position="168"/>
        <end position="188"/>
    </location>
</feature>
<feature type="domain" description="AMP-binding enzyme C-terminal" evidence="9">
    <location>
        <begin position="632"/>
        <end position="707"/>
    </location>
</feature>
<dbReference type="Pfam" id="PF00501">
    <property type="entry name" value="AMP-binding"/>
    <property type="match status" value="1"/>
</dbReference>
<dbReference type="Pfam" id="PF01161">
    <property type="entry name" value="PBP"/>
    <property type="match status" value="1"/>
</dbReference>
<comment type="catalytic activity">
    <reaction evidence="6">
        <text>(E)-4-coumarate + ATP + CoA = (E)-4-coumaroyl-CoA + AMP + diphosphate</text>
        <dbReference type="Rhea" id="RHEA:19641"/>
        <dbReference type="ChEBI" id="CHEBI:12876"/>
        <dbReference type="ChEBI" id="CHEBI:30616"/>
        <dbReference type="ChEBI" id="CHEBI:33019"/>
        <dbReference type="ChEBI" id="CHEBI:57287"/>
        <dbReference type="ChEBI" id="CHEBI:85008"/>
        <dbReference type="ChEBI" id="CHEBI:456215"/>
        <dbReference type="EC" id="6.2.1.12"/>
    </reaction>
    <physiologicalReaction direction="left-to-right" evidence="6">
        <dbReference type="Rhea" id="RHEA:19642"/>
    </physiologicalReaction>
</comment>
<evidence type="ECO:0000313" key="11">
    <source>
        <dbReference type="Proteomes" id="UP000734854"/>
    </source>
</evidence>
<dbReference type="Pfam" id="PF13193">
    <property type="entry name" value="AMP-binding_C"/>
    <property type="match status" value="1"/>
</dbReference>
<feature type="domain" description="AMP-dependent synthetase/ligase" evidence="8">
    <location>
        <begin position="238"/>
        <end position="580"/>
    </location>
</feature>
<protein>
    <recommendedName>
        <fullName evidence="3">4-coumarate--CoA ligase</fullName>
        <ecNumber evidence="3">6.2.1.12</ecNumber>
    </recommendedName>
</protein>
<dbReference type="FunFam" id="3.90.280.10:FF:000001">
    <property type="entry name" value="Terminal flower 1"/>
    <property type="match status" value="1"/>
</dbReference>
<dbReference type="GO" id="GO:0106290">
    <property type="term" value="F:trans-cinnamate-CoA ligase activity"/>
    <property type="evidence" value="ECO:0007669"/>
    <property type="project" value="UniProtKB-ARBA"/>
</dbReference>
<sequence>MSRDPLVVGNVIGDILDPFVKSATLRLLYNNKEVMNGSELKPSAVVNEPRVEIRGRDTRATLYTLVMVDPDAPSPSNPTKREHLHWLVTDIPETANASYGNEIVPYESPRPTAGIHRFVFVLFRQSVRQTIYAPGWRQNFNSRDFAALYNLGAPVAAMYFNCQRENGCGGRRKEKKKMEKRNAAHPIPTPPSLRLLSSGFHAPSRTFQSLRPSVPLPPIERRLNVAAYAFSLLPSPLPSNPALVDAATGDTVSFPKLLSQIRSLVSALRSHAGIDRGHCVFVLAPTSLDIPPLYLALLSIGAVVSAANPASTPREISHFLSLSNPRVAFATSATAAKLPAGLATIILDSPRFRSFLDGGDGGEAVEEVAQSDVAFFQFSSGTTGMMKAAALSHRNMIAIVAPCHSMRNPVAERRRGGPEATLLTAPLFHAMGYAFLLIGLALGETAVLIGGRTSVKEIVQAAERHRVTSLTAAPPVVVEMARWPEPLDLVALKYVICGGAPVPEAAAEQFMRLFPHGYGSTEAGPISGMIGQEECRRLRSVGRLAENVEAMLVDTTTGERLSVGQTGELWLRSPYIMLGYVGNEEANDATFDSSGWLKTGDLCYFDEDGFLFIVDRLKELIKCGASQVPPAELEHLLQLLPGIADAAVVPYPDEEAGQVPMAFVVLQPGINLNEEEIMDFIAKQVIPYKKLRKVVFIDSIPKTPTGKIARAELRNHSVFSSMSKT</sequence>
<dbReference type="Gene3D" id="3.40.50.12780">
    <property type="entry name" value="N-terminal domain of ligase-like"/>
    <property type="match status" value="1"/>
</dbReference>
<dbReference type="FunFam" id="3.30.300.30:FF:000007">
    <property type="entry name" value="4-coumarate--CoA ligase 2"/>
    <property type="match status" value="1"/>
</dbReference>
<dbReference type="Gene3D" id="3.30.300.30">
    <property type="match status" value="1"/>
</dbReference>
<evidence type="ECO:0000256" key="7">
    <source>
        <dbReference type="SAM" id="MobiDB-lite"/>
    </source>
</evidence>
<dbReference type="PANTHER" id="PTHR24096">
    <property type="entry name" value="LONG-CHAIN-FATTY-ACID--COA LIGASE"/>
    <property type="match status" value="1"/>
</dbReference>
<dbReference type="InterPro" id="IPR045851">
    <property type="entry name" value="AMP-bd_C_sf"/>
</dbReference>
<dbReference type="PROSITE" id="PS00455">
    <property type="entry name" value="AMP_BINDING"/>
    <property type="match status" value="1"/>
</dbReference>
<evidence type="ECO:0000313" key="10">
    <source>
        <dbReference type="EMBL" id="KAG6516596.1"/>
    </source>
</evidence>
<dbReference type="GO" id="GO:0009698">
    <property type="term" value="P:phenylpropanoid metabolic process"/>
    <property type="evidence" value="ECO:0007669"/>
    <property type="project" value="UniProtKB-ARBA"/>
</dbReference>
<keyword evidence="5" id="KW-0547">Nucleotide-binding</keyword>
<comment type="similarity">
    <text evidence="2">Belongs to the phosphatidylethanolamine-binding protein family.</text>
</comment>
<proteinExistence type="inferred from homology"/>
<dbReference type="Gene3D" id="3.90.280.10">
    <property type="entry name" value="PEBP-like"/>
    <property type="match status" value="1"/>
</dbReference>
<dbReference type="InterPro" id="IPR000873">
    <property type="entry name" value="AMP-dep_synth/lig_dom"/>
</dbReference>
<comment type="similarity">
    <text evidence="1">Belongs to the ATP-dependent AMP-binding enzyme family.</text>
</comment>
<dbReference type="SUPFAM" id="SSF49777">
    <property type="entry name" value="PEBP-like"/>
    <property type="match status" value="1"/>
</dbReference>
<dbReference type="GO" id="GO:0005524">
    <property type="term" value="F:ATP binding"/>
    <property type="evidence" value="ECO:0007669"/>
    <property type="project" value="UniProtKB-KW"/>
</dbReference>
<dbReference type="PROSITE" id="PS01220">
    <property type="entry name" value="PBP"/>
    <property type="match status" value="1"/>
</dbReference>
<evidence type="ECO:0000259" key="8">
    <source>
        <dbReference type="Pfam" id="PF00501"/>
    </source>
</evidence>
<dbReference type="InterPro" id="IPR020845">
    <property type="entry name" value="AMP-binding_CS"/>
</dbReference>
<name>A0A8J5H7J8_ZINOF</name>